<proteinExistence type="predicted"/>
<evidence type="ECO:0000313" key="2">
    <source>
        <dbReference type="EMBL" id="KAI6659833.1"/>
    </source>
</evidence>
<dbReference type="GO" id="GO:0051959">
    <property type="term" value="F:dynein light intermediate chain binding"/>
    <property type="evidence" value="ECO:0007669"/>
    <property type="project" value="InterPro"/>
</dbReference>
<dbReference type="PANTHER" id="PTHR22878:SF63">
    <property type="entry name" value="DYNEIN AXONEMAL HEAVY CHAIN 10"/>
    <property type="match status" value="1"/>
</dbReference>
<reference evidence="2 3" key="1">
    <citation type="journal article" date="2023" name="BMC Biol.">
        <title>The compact genome of the sponge Oopsacas minuta (Hexactinellida) is lacking key metazoan core genes.</title>
        <authorList>
            <person name="Santini S."/>
            <person name="Schenkelaars Q."/>
            <person name="Jourda C."/>
            <person name="Duchesne M."/>
            <person name="Belahbib H."/>
            <person name="Rocher C."/>
            <person name="Selva M."/>
            <person name="Riesgo A."/>
            <person name="Vervoort M."/>
            <person name="Leys S.P."/>
            <person name="Kodjabachian L."/>
            <person name="Le Bivic A."/>
            <person name="Borchiellini C."/>
            <person name="Claverie J.M."/>
            <person name="Renard E."/>
        </authorList>
    </citation>
    <scope>NUCLEOTIDE SEQUENCE [LARGE SCALE GENOMIC DNA]</scope>
    <source>
        <strain evidence="2">SPO-2</strain>
    </source>
</reference>
<evidence type="ECO:0000259" key="1">
    <source>
        <dbReference type="Pfam" id="PF18198"/>
    </source>
</evidence>
<comment type="caution">
    <text evidence="2">The sequence shown here is derived from an EMBL/GenBank/DDBJ whole genome shotgun (WGS) entry which is preliminary data.</text>
</comment>
<dbReference type="PANTHER" id="PTHR22878">
    <property type="entry name" value="DYNEIN HEAVY CHAIN 6, AXONEMAL-LIKE-RELATED"/>
    <property type="match status" value="1"/>
</dbReference>
<dbReference type="GO" id="GO:0007018">
    <property type="term" value="P:microtubule-based movement"/>
    <property type="evidence" value="ECO:0007669"/>
    <property type="project" value="InterPro"/>
</dbReference>
<dbReference type="Pfam" id="PF18198">
    <property type="entry name" value="AAA_lid_11"/>
    <property type="match status" value="1"/>
</dbReference>
<dbReference type="GO" id="GO:0030286">
    <property type="term" value="C:dynein complex"/>
    <property type="evidence" value="ECO:0007669"/>
    <property type="project" value="InterPro"/>
</dbReference>
<dbReference type="AlphaFoldDB" id="A0AAV7KEZ6"/>
<dbReference type="EMBL" id="JAKMXF010000045">
    <property type="protein sequence ID" value="KAI6659833.1"/>
    <property type="molecule type" value="Genomic_DNA"/>
</dbReference>
<protein>
    <submittedName>
        <fullName evidence="2">Dynein heavy chain 10, axonemal</fullName>
    </submittedName>
</protein>
<name>A0AAV7KEZ6_9METZ</name>
<feature type="domain" description="Dynein heavy chain AAA lid" evidence="1">
    <location>
        <begin position="2"/>
        <end position="61"/>
    </location>
</feature>
<dbReference type="InterPro" id="IPR026983">
    <property type="entry name" value="DHC"/>
</dbReference>
<dbReference type="InterPro" id="IPR041658">
    <property type="entry name" value="AAA_lid_11"/>
</dbReference>
<accession>A0AAV7KEZ6</accession>
<keyword evidence="3" id="KW-1185">Reference proteome</keyword>
<sequence>MELLKTYLTKAYETKYPKMPWGSLKYLIGEVLYGGRAIDNFDRRVLRTYMDEYFGDYIFDTFQPFHFFVSP</sequence>
<evidence type="ECO:0000313" key="3">
    <source>
        <dbReference type="Proteomes" id="UP001165289"/>
    </source>
</evidence>
<dbReference type="Proteomes" id="UP001165289">
    <property type="component" value="Unassembled WGS sequence"/>
</dbReference>
<dbReference type="Gene3D" id="1.10.8.720">
    <property type="entry name" value="Region D6 of dynein motor"/>
    <property type="match status" value="1"/>
</dbReference>
<dbReference type="GO" id="GO:0045505">
    <property type="term" value="F:dynein intermediate chain binding"/>
    <property type="evidence" value="ECO:0007669"/>
    <property type="project" value="InterPro"/>
</dbReference>
<dbReference type="InterPro" id="IPR042219">
    <property type="entry name" value="AAA_lid_11_sf"/>
</dbReference>
<organism evidence="2 3">
    <name type="scientific">Oopsacas minuta</name>
    <dbReference type="NCBI Taxonomy" id="111878"/>
    <lineage>
        <taxon>Eukaryota</taxon>
        <taxon>Metazoa</taxon>
        <taxon>Porifera</taxon>
        <taxon>Hexactinellida</taxon>
        <taxon>Hexasterophora</taxon>
        <taxon>Lyssacinosida</taxon>
        <taxon>Leucopsacidae</taxon>
        <taxon>Oopsacas</taxon>
    </lineage>
</organism>
<gene>
    <name evidence="2" type="ORF">LOD99_10587</name>
</gene>